<reference evidence="1" key="1">
    <citation type="submission" date="2021-04" db="EMBL/GenBank/DDBJ databases">
        <title>Complete genome sequence for Sulfitobacter sp. strain JK7-1.</title>
        <authorList>
            <person name="Park S.-J."/>
        </authorList>
    </citation>
    <scope>NUCLEOTIDE SEQUENCE</scope>
    <source>
        <strain evidence="1">JK7-1</strain>
    </source>
</reference>
<accession>A0A975JGK2</accession>
<dbReference type="EMBL" id="CP073582">
    <property type="protein sequence ID" value="QUJ78129.1"/>
    <property type="molecule type" value="Genomic_DNA"/>
</dbReference>
<dbReference type="Proteomes" id="UP000683291">
    <property type="component" value="Chromosome pJK7-1-1"/>
</dbReference>
<proteinExistence type="predicted"/>
<protein>
    <submittedName>
        <fullName evidence="1">Uncharacterized protein</fullName>
    </submittedName>
</protein>
<dbReference type="AlphaFoldDB" id="A0A975JGK2"/>
<evidence type="ECO:0000313" key="2">
    <source>
        <dbReference type="Proteomes" id="UP000683291"/>
    </source>
</evidence>
<sequence length="110" mass="12071">MEAVWVELLSNRAYRADVTLDAGDLPRTASLGETVELKVIFGPHGLLVIGGERTEANPQPIDLEMICGARSPANDRDYSKNPREFAGLFEAYSDTYPPVSPQTHCPEPRA</sequence>
<keyword evidence="2" id="KW-1185">Reference proteome</keyword>
<organism evidence="1 2">
    <name type="scientific">Sulfitobacter albidus</name>
    <dbReference type="NCBI Taxonomy" id="2829501"/>
    <lineage>
        <taxon>Bacteria</taxon>
        <taxon>Pseudomonadati</taxon>
        <taxon>Pseudomonadota</taxon>
        <taxon>Alphaproteobacteria</taxon>
        <taxon>Rhodobacterales</taxon>
        <taxon>Roseobacteraceae</taxon>
        <taxon>Sulfitobacter</taxon>
    </lineage>
</organism>
<name>A0A975JGK2_9RHOB</name>
<evidence type="ECO:0000313" key="1">
    <source>
        <dbReference type="EMBL" id="QUJ78129.1"/>
    </source>
</evidence>
<gene>
    <name evidence="1" type="ORF">KDD17_17460</name>
</gene>
<dbReference type="RefSeq" id="WP_212706321.1">
    <property type="nucleotide sequence ID" value="NZ_CP073582.1"/>
</dbReference>
<dbReference type="KEGG" id="sual:KDD17_17460"/>